<evidence type="ECO:0000313" key="2">
    <source>
        <dbReference type="Proteomes" id="UP000029577"/>
    </source>
</evidence>
<dbReference type="SUPFAM" id="SSF56112">
    <property type="entry name" value="Protein kinase-like (PK-like)"/>
    <property type="match status" value="1"/>
</dbReference>
<gene>
    <name evidence="1" type="ORF">HA49_14510</name>
</gene>
<dbReference type="RefSeq" id="WP_038021185.1">
    <property type="nucleotide sequence ID" value="NZ_JPKR02000003.1"/>
</dbReference>
<name>A0A095T5P5_9GAMM</name>
<keyword evidence="2" id="KW-1185">Reference proteome</keyword>
<dbReference type="InterPro" id="IPR011009">
    <property type="entry name" value="Kinase-like_dom_sf"/>
</dbReference>
<dbReference type="EMBL" id="JPKR02000003">
    <property type="protein sequence ID" value="KGD72007.1"/>
    <property type="molecule type" value="Genomic_DNA"/>
</dbReference>
<evidence type="ECO:0008006" key="3">
    <source>
        <dbReference type="Google" id="ProtNLM"/>
    </source>
</evidence>
<protein>
    <recommendedName>
        <fullName evidence="3">Lipopolysaccharide core biosynthesis protein</fullName>
    </recommendedName>
</protein>
<proteinExistence type="predicted"/>
<comment type="caution">
    <text evidence="1">The sequence shown here is derived from an EMBL/GenBank/DDBJ whole genome shotgun (WGS) entry which is preliminary data.</text>
</comment>
<dbReference type="eggNOG" id="COG0661">
    <property type="taxonomic scope" value="Bacteria"/>
</dbReference>
<dbReference type="STRING" id="642227.HA49_14510"/>
<sequence length="229" mass="27194">MLINRTKSFGYDVYFTREGEIFNDLIFSDNFEQFVVKKFPSGNPLRDIYLVRYISKYFIIKRDREVDHRLEKRLQNFIYRSANLRLMHYLNQGREWLLNYTPNIYFIAEKKRFRQCIDSYAVFEFIDGGSIGEIDQSNIERVSECISALHRGGLSSNDIHAGNFIICDDGRLKVIDLSFKGSLSLCKANDMLLLENKYQVQVTRKNFYYYLLKIRNNLRTLSRKIRGKL</sequence>
<accession>A0A095T5P5</accession>
<dbReference type="Proteomes" id="UP000029577">
    <property type="component" value="Unassembled WGS sequence"/>
</dbReference>
<dbReference type="InterPro" id="IPR009330">
    <property type="entry name" value="LipoPS_heptP_kinase"/>
</dbReference>
<reference evidence="1" key="1">
    <citation type="submission" date="2014-12" db="EMBL/GenBank/DDBJ databases">
        <title>The draft genome of the Tatumella morbirosei type strain, LMG23360T isolated from pineapple rot.</title>
        <authorList>
            <person name="Smits T.H."/>
            <person name="Palmer M."/>
            <person name="Venter S.N."/>
            <person name="Duffy B."/>
            <person name="Steenkamp E.T."/>
            <person name="Chan W.Y."/>
            <person name="Coutinho T.A."/>
            <person name="Coetzee M.P."/>
            <person name="De Maayer P."/>
        </authorList>
    </citation>
    <scope>NUCLEOTIDE SEQUENCE [LARGE SCALE GENOMIC DNA]</scope>
    <source>
        <strain evidence="1">LMG 23360</strain>
    </source>
</reference>
<evidence type="ECO:0000313" key="1">
    <source>
        <dbReference type="EMBL" id="KGD72007.1"/>
    </source>
</evidence>
<dbReference type="AlphaFoldDB" id="A0A095T5P5"/>
<organism evidence="1 2">
    <name type="scientific">Tatumella morbirosei</name>
    <dbReference type="NCBI Taxonomy" id="642227"/>
    <lineage>
        <taxon>Bacteria</taxon>
        <taxon>Pseudomonadati</taxon>
        <taxon>Pseudomonadota</taxon>
        <taxon>Gammaproteobacteria</taxon>
        <taxon>Enterobacterales</taxon>
        <taxon>Erwiniaceae</taxon>
        <taxon>Tatumella</taxon>
    </lineage>
</organism>
<dbReference type="Pfam" id="PF06176">
    <property type="entry name" value="WaaY"/>
    <property type="match status" value="1"/>
</dbReference>